<keyword evidence="1" id="KW-0472">Membrane</keyword>
<evidence type="ECO:0000313" key="3">
    <source>
        <dbReference type="Proteomes" id="UP000019375"/>
    </source>
</evidence>
<proteinExistence type="predicted"/>
<dbReference type="OrthoDB" id="10473503at2759"/>
<dbReference type="Proteomes" id="UP000019375">
    <property type="component" value="Unassembled WGS sequence"/>
</dbReference>
<dbReference type="AlphaFoldDB" id="A0A8J2T9U4"/>
<evidence type="ECO:0000256" key="1">
    <source>
        <dbReference type="SAM" id="Phobius"/>
    </source>
</evidence>
<protein>
    <submittedName>
        <fullName evidence="2">ZYBA0S13-00980g1_1</fullName>
    </submittedName>
</protein>
<gene>
    <name evidence="2" type="ORF">BN860_00980g</name>
</gene>
<keyword evidence="1" id="KW-0812">Transmembrane</keyword>
<sequence length="293" mass="34563">MRTVSNESQNDLEKCAWNYVGGLEQEKIQLLEDSPTGKLKYFFVPYLSQNMWIDIPISLMYTFIPLSAQLMYFSLCENIYNGFEKDLFDIFCAPWLIIHYFLYHAVFFVQYIYCRAAVNIEMSSLQKVLEEVAEIDLVGDPEAWRRIAFRVNRCFANKKYNNPIFYDGEQCRRFFLREILRPIESGSYYIAWFYEERLIKTYCEDESNRMLAERAIANYKKSIEDFDDLSEIDKEKDRTDRLFERFHIIAMNIVFCLGLIGIASFLLMTLAVILVPICYSIFNAIFNPSPSSS</sequence>
<dbReference type="InterPro" id="IPR001142">
    <property type="entry name" value="DUP/COS"/>
</dbReference>
<feature type="transmembrane region" description="Helical" evidence="1">
    <location>
        <begin position="55"/>
        <end position="75"/>
    </location>
</feature>
<organism evidence="2 3">
    <name type="scientific">Zygosaccharomyces bailii (strain CLIB 213 / ATCC 58445 / CBS 680 / BCRC 21525 / NBRC 1098 / NCYC 1416 / NRRL Y-2227)</name>
    <dbReference type="NCBI Taxonomy" id="1333698"/>
    <lineage>
        <taxon>Eukaryota</taxon>
        <taxon>Fungi</taxon>
        <taxon>Dikarya</taxon>
        <taxon>Ascomycota</taxon>
        <taxon>Saccharomycotina</taxon>
        <taxon>Saccharomycetes</taxon>
        <taxon>Saccharomycetales</taxon>
        <taxon>Saccharomycetaceae</taxon>
        <taxon>Zygosaccharomyces</taxon>
    </lineage>
</organism>
<feature type="transmembrane region" description="Helical" evidence="1">
    <location>
        <begin position="95"/>
        <end position="114"/>
    </location>
</feature>
<dbReference type="Pfam" id="PF00674">
    <property type="entry name" value="DUP"/>
    <property type="match status" value="1"/>
</dbReference>
<reference evidence="3" key="1">
    <citation type="journal article" date="2013" name="Genome Announc.">
        <title>Genome sequence of the food spoilage yeast Zygosaccharomyces bailii CLIB 213(T).</title>
        <authorList>
            <person name="Galeote V."/>
            <person name="Bigey F."/>
            <person name="Devillers H."/>
            <person name="Neuveglise C."/>
            <person name="Dequin S."/>
        </authorList>
    </citation>
    <scope>NUCLEOTIDE SEQUENCE [LARGE SCALE GENOMIC DNA]</scope>
    <source>
        <strain evidence="3">CLIB 213 / ATCC 58445 / CBS 680 / CCRC 21525 / NBRC 1098 / NCYC 1416 / NRRL Y-2227</strain>
    </source>
</reference>
<name>A0A8J2T9U4_ZYGB2</name>
<evidence type="ECO:0000313" key="2">
    <source>
        <dbReference type="EMBL" id="CDF91675.1"/>
    </source>
</evidence>
<dbReference type="EMBL" id="HG316466">
    <property type="protein sequence ID" value="CDF91675.1"/>
    <property type="molecule type" value="Genomic_DNA"/>
</dbReference>
<accession>A0A8J2T9U4</accession>
<feature type="transmembrane region" description="Helical" evidence="1">
    <location>
        <begin position="249"/>
        <end position="282"/>
    </location>
</feature>
<keyword evidence="1" id="KW-1133">Transmembrane helix</keyword>
<keyword evidence="3" id="KW-1185">Reference proteome</keyword>